<reference evidence="3" key="1">
    <citation type="submission" date="2023-03" db="EMBL/GenBank/DDBJ databases">
        <authorList>
            <person name="Pearce D."/>
        </authorList>
    </citation>
    <scope>NUCLEOTIDE SEQUENCE</scope>
    <source>
        <strain evidence="3">Mc</strain>
    </source>
</reference>
<dbReference type="InterPro" id="IPR008457">
    <property type="entry name" value="Cu-R_CopD_dom"/>
</dbReference>
<dbReference type="Proteomes" id="UP001158598">
    <property type="component" value="Chromosome"/>
</dbReference>
<evidence type="ECO:0000313" key="3">
    <source>
        <dbReference type="EMBL" id="CAI8789471.1"/>
    </source>
</evidence>
<proteinExistence type="predicted"/>
<keyword evidence="1" id="KW-0812">Transmembrane</keyword>
<evidence type="ECO:0000259" key="2">
    <source>
        <dbReference type="Pfam" id="PF05425"/>
    </source>
</evidence>
<evidence type="ECO:0000313" key="4">
    <source>
        <dbReference type="Proteomes" id="UP001158598"/>
    </source>
</evidence>
<gene>
    <name evidence="3" type="ORF">MCNOR_1359</name>
</gene>
<feature type="domain" description="Copper resistance protein D" evidence="2">
    <location>
        <begin position="46"/>
        <end position="146"/>
    </location>
</feature>
<protein>
    <submittedName>
        <fullName evidence="3">CopD domain-containing protein</fullName>
    </submittedName>
</protein>
<organism evidence="3 4">
    <name type="scientific">Methylococcus capsulatus</name>
    <dbReference type="NCBI Taxonomy" id="414"/>
    <lineage>
        <taxon>Bacteria</taxon>
        <taxon>Pseudomonadati</taxon>
        <taxon>Pseudomonadota</taxon>
        <taxon>Gammaproteobacteria</taxon>
        <taxon>Methylococcales</taxon>
        <taxon>Methylococcaceae</taxon>
        <taxon>Methylococcus</taxon>
    </lineage>
</organism>
<dbReference type="RefSeq" id="WP_017364775.1">
    <property type="nucleotide sequence ID" value="NZ_CP079096.1"/>
</dbReference>
<accession>A0AA35UHF4</accession>
<dbReference type="EMBL" id="OX458332">
    <property type="protein sequence ID" value="CAI8789471.1"/>
    <property type="molecule type" value="Genomic_DNA"/>
</dbReference>
<dbReference type="GO" id="GO:0016020">
    <property type="term" value="C:membrane"/>
    <property type="evidence" value="ECO:0007669"/>
    <property type="project" value="InterPro"/>
</dbReference>
<keyword evidence="1" id="KW-0472">Membrane</keyword>
<feature type="transmembrane region" description="Helical" evidence="1">
    <location>
        <begin position="51"/>
        <end position="73"/>
    </location>
</feature>
<dbReference type="AlphaFoldDB" id="A0AA35UHF4"/>
<name>A0AA35UHF4_METCP</name>
<evidence type="ECO:0000256" key="1">
    <source>
        <dbReference type="SAM" id="Phobius"/>
    </source>
</evidence>
<sequence length="153" mass="16401">MILLALVLHVLSAVLWVGGMFFAHQVLRPVAAGLLQAPERLRLWNAVFARFFPWVKGAIVLLFLTGFGLIHAYGGFGQVGWPVHLMLLIALTMTVIFGLIYARPYQALKAAVAAEDWAVGAEALGVIRRLVGINLVLGLITAAVASGGSFLPI</sequence>
<keyword evidence="1" id="KW-1133">Transmembrane helix</keyword>
<feature type="transmembrane region" description="Helical" evidence="1">
    <location>
        <begin position="131"/>
        <end position="151"/>
    </location>
</feature>
<dbReference type="Pfam" id="PF05425">
    <property type="entry name" value="CopD"/>
    <property type="match status" value="1"/>
</dbReference>
<feature type="transmembrane region" description="Helical" evidence="1">
    <location>
        <begin position="85"/>
        <end position="102"/>
    </location>
</feature>